<gene>
    <name evidence="1" type="ORF">NDN08_003169</name>
</gene>
<dbReference type="EMBL" id="JAMWBK010000003">
    <property type="protein sequence ID" value="KAJ8906679.1"/>
    <property type="molecule type" value="Genomic_DNA"/>
</dbReference>
<keyword evidence="2" id="KW-1185">Reference proteome</keyword>
<dbReference type="AlphaFoldDB" id="A0AAV8UVW1"/>
<accession>A0AAV8UVW1</accession>
<reference evidence="1 2" key="1">
    <citation type="journal article" date="2023" name="Nat. Commun.">
        <title>Origin of minicircular mitochondrial genomes in red algae.</title>
        <authorList>
            <person name="Lee Y."/>
            <person name="Cho C.H."/>
            <person name="Lee Y.M."/>
            <person name="Park S.I."/>
            <person name="Yang J.H."/>
            <person name="West J.A."/>
            <person name="Bhattacharya D."/>
            <person name="Yoon H.S."/>
        </authorList>
    </citation>
    <scope>NUCLEOTIDE SEQUENCE [LARGE SCALE GENOMIC DNA]</scope>
    <source>
        <strain evidence="1 2">CCMP1338</strain>
        <tissue evidence="1">Whole cell</tissue>
    </source>
</reference>
<sequence>MAGGREEASWKETTSDHWWGCCRRLRVFRGRNVVALGWVIRFISQFWRRGPSFSSSNRAIACSATKVGESKYKHNAAYFYAR</sequence>
<organism evidence="1 2">
    <name type="scientific">Rhodosorus marinus</name>
    <dbReference type="NCBI Taxonomy" id="101924"/>
    <lineage>
        <taxon>Eukaryota</taxon>
        <taxon>Rhodophyta</taxon>
        <taxon>Stylonematophyceae</taxon>
        <taxon>Stylonematales</taxon>
        <taxon>Stylonemataceae</taxon>
        <taxon>Rhodosorus</taxon>
    </lineage>
</organism>
<evidence type="ECO:0000313" key="1">
    <source>
        <dbReference type="EMBL" id="KAJ8906679.1"/>
    </source>
</evidence>
<proteinExistence type="predicted"/>
<evidence type="ECO:0000313" key="2">
    <source>
        <dbReference type="Proteomes" id="UP001157974"/>
    </source>
</evidence>
<protein>
    <submittedName>
        <fullName evidence="1">Uncharacterized protein</fullName>
    </submittedName>
</protein>
<dbReference type="Proteomes" id="UP001157974">
    <property type="component" value="Unassembled WGS sequence"/>
</dbReference>
<name>A0AAV8UVW1_9RHOD</name>
<comment type="caution">
    <text evidence="1">The sequence shown here is derived from an EMBL/GenBank/DDBJ whole genome shotgun (WGS) entry which is preliminary data.</text>
</comment>